<protein>
    <submittedName>
        <fullName evidence="1">Uncharacterized protein</fullName>
    </submittedName>
</protein>
<organism evidence="1 2">
    <name type="scientific">Elysia crispata</name>
    <name type="common">lettuce slug</name>
    <dbReference type="NCBI Taxonomy" id="231223"/>
    <lineage>
        <taxon>Eukaryota</taxon>
        <taxon>Metazoa</taxon>
        <taxon>Spiralia</taxon>
        <taxon>Lophotrochozoa</taxon>
        <taxon>Mollusca</taxon>
        <taxon>Gastropoda</taxon>
        <taxon>Heterobranchia</taxon>
        <taxon>Euthyneura</taxon>
        <taxon>Panpulmonata</taxon>
        <taxon>Sacoglossa</taxon>
        <taxon>Placobranchoidea</taxon>
        <taxon>Plakobranchidae</taxon>
        <taxon>Elysia</taxon>
    </lineage>
</organism>
<evidence type="ECO:0000313" key="1">
    <source>
        <dbReference type="EMBL" id="KAK3747823.1"/>
    </source>
</evidence>
<dbReference type="EMBL" id="JAWDGP010006072">
    <property type="protein sequence ID" value="KAK3747823.1"/>
    <property type="molecule type" value="Genomic_DNA"/>
</dbReference>
<evidence type="ECO:0000313" key="2">
    <source>
        <dbReference type="Proteomes" id="UP001283361"/>
    </source>
</evidence>
<sequence>MVAPSQSRTHPPGGDRFCGFLTMVAPVASPRGRFAIARGISSLGGFHCSGDFIAQGISSLGGASPSLGEATGWSAHPSRPSGVLNQSFDNTPKTLALRGFDNTSETFPSIL</sequence>
<gene>
    <name evidence="1" type="ORF">RRG08_057367</name>
</gene>
<reference evidence="1" key="1">
    <citation type="journal article" date="2023" name="G3 (Bethesda)">
        <title>A reference genome for the long-term kleptoplast-retaining sea slug Elysia crispata morphotype clarki.</title>
        <authorList>
            <person name="Eastman K.E."/>
            <person name="Pendleton A.L."/>
            <person name="Shaikh M.A."/>
            <person name="Suttiyut T."/>
            <person name="Ogas R."/>
            <person name="Tomko P."/>
            <person name="Gavelis G."/>
            <person name="Widhalm J.R."/>
            <person name="Wisecaver J.H."/>
        </authorList>
    </citation>
    <scope>NUCLEOTIDE SEQUENCE</scope>
    <source>
        <strain evidence="1">ECLA1</strain>
    </source>
</reference>
<name>A0AAE1D0C0_9GAST</name>
<keyword evidence="2" id="KW-1185">Reference proteome</keyword>
<accession>A0AAE1D0C0</accession>
<dbReference type="AlphaFoldDB" id="A0AAE1D0C0"/>
<comment type="caution">
    <text evidence="1">The sequence shown here is derived from an EMBL/GenBank/DDBJ whole genome shotgun (WGS) entry which is preliminary data.</text>
</comment>
<dbReference type="Proteomes" id="UP001283361">
    <property type="component" value="Unassembled WGS sequence"/>
</dbReference>
<proteinExistence type="predicted"/>